<accession>A0A829YIV7</accession>
<evidence type="ECO:0000259" key="14">
    <source>
        <dbReference type="PROSITE" id="PS50109"/>
    </source>
</evidence>
<evidence type="ECO:0000256" key="3">
    <source>
        <dbReference type="ARBA" id="ARBA00021495"/>
    </source>
</evidence>
<sequence length="695" mass="75196">MAIDLAQFHDAFFEESFEALDSMEAALLQLNPGAPEPELIGTIFRVAHSIKGGSATFGFSEVASFTHTCETLLDELRANRMQVTRHVTDLLLKSVDVMRDMLRAQQRKEAIDAQKVADLQFDLELAIAQKNQPAAAAPAPAPVVEAAPAPVEAAKPAVAHRWRISFRPYPQLFVHGNDPLRMIRELSEIGELTVKLDGNALPSLEQLDPESCYLAWDLTLDTDAAREVVNGVFDWAEGDCDLKIEEEAVPVAVQPAVAVAAPAPEAKPSNVVNIADAKPAAAEPPHQPAAAAAVEVAPKAGATDGGSIRVSTEKIDELMNTVGELVITQSMLTQLGSKFTGHVAEQLRSGLATLERNVRELQESVMRVRMLPISFVFSRFPRMVRDLSGRLGKHVELKMTGDQTELDKTVMEKIGDPLVHLVRNSVDHGIEMPDVRAAAGKPQTGTVFLNAYHKGGSITVEVGDDGGGLNKDRILKKARERNLIGANETLTDDQIYELIFMAGFSTAEQTTDISGRGVGMDVVRRNIKELGGTIEVKSTLGKGSRFIITLPLTLAIVDGQSVAVGTETYIVPLITIIESLQLKQGMVNRVAGQGEVFWFRDGYVPVVRLHEVFGLEPRTTQLHEGLIMVVEGEGRKVGLFVDDLLGQQQVVIKSLETNFRRVDGVSGATILGDGAVALILDVPGLIRVATQRLAA</sequence>
<feature type="coiled-coil region" evidence="13">
    <location>
        <begin position="344"/>
        <end position="371"/>
    </location>
</feature>
<evidence type="ECO:0000256" key="11">
    <source>
        <dbReference type="ARBA" id="ARBA00035100"/>
    </source>
</evidence>
<dbReference type="SUPFAM" id="SSF55874">
    <property type="entry name" value="ATPase domain of HSP90 chaperone/DNA topoisomerase II/histidine kinase"/>
    <property type="match status" value="1"/>
</dbReference>
<dbReference type="InterPro" id="IPR008207">
    <property type="entry name" value="Sig_transdc_His_kin_Hpt_dom"/>
</dbReference>
<dbReference type="PANTHER" id="PTHR43395">
    <property type="entry name" value="SENSOR HISTIDINE KINASE CHEA"/>
    <property type="match status" value="1"/>
</dbReference>
<dbReference type="InterPro" id="IPR037006">
    <property type="entry name" value="CheA-like_homodim_sf"/>
</dbReference>
<dbReference type="InterPro" id="IPR051315">
    <property type="entry name" value="Bact_Chemotaxis_CheA"/>
</dbReference>
<evidence type="ECO:0000256" key="4">
    <source>
        <dbReference type="ARBA" id="ARBA00022500"/>
    </source>
</evidence>
<dbReference type="Pfam" id="PF01627">
    <property type="entry name" value="Hpt"/>
    <property type="match status" value="1"/>
</dbReference>
<dbReference type="CDD" id="cd16916">
    <property type="entry name" value="HATPase_CheA-like"/>
    <property type="match status" value="1"/>
</dbReference>
<dbReference type="SMART" id="SM00260">
    <property type="entry name" value="CheW"/>
    <property type="match status" value="1"/>
</dbReference>
<keyword evidence="7" id="KW-0547">Nucleotide-binding</keyword>
<feature type="modified residue" description="Phosphohistidine" evidence="12">
    <location>
        <position position="48"/>
    </location>
</feature>
<keyword evidence="8" id="KW-0418">Kinase</keyword>
<dbReference type="GO" id="GO:0006935">
    <property type="term" value="P:chemotaxis"/>
    <property type="evidence" value="ECO:0007669"/>
    <property type="project" value="UniProtKB-KW"/>
</dbReference>
<evidence type="ECO:0000259" key="16">
    <source>
        <dbReference type="PROSITE" id="PS50894"/>
    </source>
</evidence>
<dbReference type="PROSITE" id="PS50109">
    <property type="entry name" value="HIS_KIN"/>
    <property type="match status" value="1"/>
</dbReference>
<dbReference type="Gene3D" id="3.30.565.10">
    <property type="entry name" value="Histidine kinase-like ATPase, C-terminal domain"/>
    <property type="match status" value="1"/>
</dbReference>
<dbReference type="PRINTS" id="PR00344">
    <property type="entry name" value="BCTRLSENSOR"/>
</dbReference>
<dbReference type="InterPro" id="IPR036061">
    <property type="entry name" value="CheW-like_dom_sf"/>
</dbReference>
<evidence type="ECO:0000256" key="1">
    <source>
        <dbReference type="ARBA" id="ARBA00000085"/>
    </source>
</evidence>
<dbReference type="InterPro" id="IPR036097">
    <property type="entry name" value="HisK_dim/P_sf"/>
</dbReference>
<evidence type="ECO:0000313" key="17">
    <source>
        <dbReference type="EMBL" id="GFE83170.1"/>
    </source>
</evidence>
<dbReference type="FunFam" id="2.30.30.40:FF:000048">
    <property type="entry name" value="Chemotaxis protein CheA, putative"/>
    <property type="match status" value="1"/>
</dbReference>
<feature type="domain" description="Histidine kinase" evidence="14">
    <location>
        <begin position="313"/>
        <end position="554"/>
    </location>
</feature>
<evidence type="ECO:0000259" key="15">
    <source>
        <dbReference type="PROSITE" id="PS50851"/>
    </source>
</evidence>
<evidence type="ECO:0000313" key="18">
    <source>
        <dbReference type="Proteomes" id="UP000445000"/>
    </source>
</evidence>
<keyword evidence="9" id="KW-0067">ATP-binding</keyword>
<dbReference type="Pfam" id="PF02518">
    <property type="entry name" value="HATPase_c"/>
    <property type="match status" value="1"/>
</dbReference>
<feature type="domain" description="HPt" evidence="16">
    <location>
        <begin position="1"/>
        <end position="105"/>
    </location>
</feature>
<keyword evidence="13" id="KW-0175">Coiled coil</keyword>
<dbReference type="Proteomes" id="UP000445000">
    <property type="component" value="Unassembled WGS sequence"/>
</dbReference>
<gene>
    <name evidence="17" type="ORF">GCM10011487_51700</name>
</gene>
<dbReference type="GO" id="GO:0005524">
    <property type="term" value="F:ATP binding"/>
    <property type="evidence" value="ECO:0007669"/>
    <property type="project" value="UniProtKB-KW"/>
</dbReference>
<dbReference type="InterPro" id="IPR004358">
    <property type="entry name" value="Sig_transdc_His_kin-like_C"/>
</dbReference>
<keyword evidence="6" id="KW-0808">Transferase</keyword>
<dbReference type="SMART" id="SM01231">
    <property type="entry name" value="H-kinase_dim"/>
    <property type="match status" value="1"/>
</dbReference>
<dbReference type="SMART" id="SM00387">
    <property type="entry name" value="HATPase_c"/>
    <property type="match status" value="1"/>
</dbReference>
<dbReference type="InterPro" id="IPR002545">
    <property type="entry name" value="CheW-lke_dom"/>
</dbReference>
<proteinExistence type="predicted"/>
<evidence type="ECO:0000256" key="5">
    <source>
        <dbReference type="ARBA" id="ARBA00022553"/>
    </source>
</evidence>
<organism evidence="17 18">
    <name type="scientific">Steroidobacter agaridevorans</name>
    <dbReference type="NCBI Taxonomy" id="2695856"/>
    <lineage>
        <taxon>Bacteria</taxon>
        <taxon>Pseudomonadati</taxon>
        <taxon>Pseudomonadota</taxon>
        <taxon>Gammaproteobacteria</taxon>
        <taxon>Steroidobacterales</taxon>
        <taxon>Steroidobacteraceae</taxon>
        <taxon>Steroidobacter</taxon>
    </lineage>
</organism>
<dbReference type="SUPFAM" id="SSF47384">
    <property type="entry name" value="Homodimeric domain of signal transducing histidine kinase"/>
    <property type="match status" value="1"/>
</dbReference>
<dbReference type="InterPro" id="IPR036641">
    <property type="entry name" value="HPT_dom_sf"/>
</dbReference>
<dbReference type="RefSeq" id="WP_161814771.1">
    <property type="nucleotide sequence ID" value="NZ_BLJN01000005.1"/>
</dbReference>
<keyword evidence="4" id="KW-0145">Chemotaxis</keyword>
<dbReference type="InterPro" id="IPR036890">
    <property type="entry name" value="HATPase_C_sf"/>
</dbReference>
<dbReference type="CDD" id="cd00731">
    <property type="entry name" value="CheA_reg"/>
    <property type="match status" value="1"/>
</dbReference>
<dbReference type="PROSITE" id="PS50894">
    <property type="entry name" value="HPT"/>
    <property type="match status" value="1"/>
</dbReference>
<dbReference type="EC" id="2.7.13.3" evidence="2"/>
<evidence type="ECO:0000256" key="6">
    <source>
        <dbReference type="ARBA" id="ARBA00022679"/>
    </source>
</evidence>
<dbReference type="PROSITE" id="PS50851">
    <property type="entry name" value="CHEW"/>
    <property type="match status" value="1"/>
</dbReference>
<dbReference type="PANTHER" id="PTHR43395:SF10">
    <property type="entry name" value="CHEMOTAXIS PROTEIN CHEA"/>
    <property type="match status" value="1"/>
</dbReference>
<keyword evidence="5 12" id="KW-0597">Phosphoprotein</keyword>
<dbReference type="FunFam" id="3.30.565.10:FF:000016">
    <property type="entry name" value="Chemotaxis protein CheA, putative"/>
    <property type="match status" value="1"/>
</dbReference>
<evidence type="ECO:0000256" key="12">
    <source>
        <dbReference type="PROSITE-ProRule" id="PRU00110"/>
    </source>
</evidence>
<feature type="domain" description="CheW-like" evidence="15">
    <location>
        <begin position="556"/>
        <end position="691"/>
    </location>
</feature>
<dbReference type="Gene3D" id="1.20.120.160">
    <property type="entry name" value="HPT domain"/>
    <property type="match status" value="1"/>
</dbReference>
<name>A0A829YIV7_9GAMM</name>
<dbReference type="GO" id="GO:0005737">
    <property type="term" value="C:cytoplasm"/>
    <property type="evidence" value="ECO:0007669"/>
    <property type="project" value="InterPro"/>
</dbReference>
<dbReference type="SUPFAM" id="SSF47226">
    <property type="entry name" value="Histidine-containing phosphotransfer domain, HPT domain"/>
    <property type="match status" value="1"/>
</dbReference>
<dbReference type="InterPro" id="IPR004105">
    <property type="entry name" value="CheA-like_dim"/>
</dbReference>
<evidence type="ECO:0000256" key="7">
    <source>
        <dbReference type="ARBA" id="ARBA00022741"/>
    </source>
</evidence>
<dbReference type="SUPFAM" id="SSF50341">
    <property type="entry name" value="CheW-like"/>
    <property type="match status" value="1"/>
</dbReference>
<evidence type="ECO:0000256" key="2">
    <source>
        <dbReference type="ARBA" id="ARBA00012438"/>
    </source>
</evidence>
<comment type="catalytic activity">
    <reaction evidence="1">
        <text>ATP + protein L-histidine = ADP + protein N-phospho-L-histidine.</text>
        <dbReference type="EC" id="2.7.13.3"/>
    </reaction>
</comment>
<dbReference type="InterPro" id="IPR003594">
    <property type="entry name" value="HATPase_dom"/>
</dbReference>
<evidence type="ECO:0000256" key="10">
    <source>
        <dbReference type="ARBA" id="ARBA00023012"/>
    </source>
</evidence>
<dbReference type="GO" id="GO:0000155">
    <property type="term" value="F:phosphorelay sensor kinase activity"/>
    <property type="evidence" value="ECO:0007669"/>
    <property type="project" value="InterPro"/>
</dbReference>
<dbReference type="EMBL" id="BLJN01000005">
    <property type="protein sequence ID" value="GFE83170.1"/>
    <property type="molecule type" value="Genomic_DNA"/>
</dbReference>
<protein>
    <recommendedName>
        <fullName evidence="3">Chemotaxis protein CheA</fullName>
        <ecNumber evidence="2">2.7.13.3</ecNumber>
    </recommendedName>
</protein>
<keyword evidence="10" id="KW-0902">Two-component regulatory system</keyword>
<dbReference type="SMART" id="SM00073">
    <property type="entry name" value="HPT"/>
    <property type="match status" value="1"/>
</dbReference>
<dbReference type="Gene3D" id="1.10.287.560">
    <property type="entry name" value="Histidine kinase CheA-like, homodimeric domain"/>
    <property type="match status" value="1"/>
</dbReference>
<dbReference type="InterPro" id="IPR005467">
    <property type="entry name" value="His_kinase_dom"/>
</dbReference>
<keyword evidence="18" id="KW-1185">Reference proteome</keyword>
<evidence type="ECO:0000256" key="8">
    <source>
        <dbReference type="ARBA" id="ARBA00022777"/>
    </source>
</evidence>
<dbReference type="Pfam" id="PF01584">
    <property type="entry name" value="CheW"/>
    <property type="match status" value="1"/>
</dbReference>
<reference evidence="18" key="1">
    <citation type="submission" date="2020-01" db="EMBL/GenBank/DDBJ databases">
        <title>'Steroidobacter agaridevorans' sp. nov., agar-degrading bacteria isolated from rhizosphere soils.</title>
        <authorList>
            <person name="Ikenaga M."/>
            <person name="Kataoka M."/>
            <person name="Murouchi A."/>
            <person name="Katsuragi S."/>
            <person name="Sakai M."/>
        </authorList>
    </citation>
    <scope>NUCLEOTIDE SEQUENCE [LARGE SCALE GENOMIC DNA]</scope>
    <source>
        <strain evidence="18">YU21-B</strain>
    </source>
</reference>
<dbReference type="Gene3D" id="2.30.30.40">
    <property type="entry name" value="SH3 Domains"/>
    <property type="match status" value="1"/>
</dbReference>
<dbReference type="CDD" id="cd00088">
    <property type="entry name" value="HPT"/>
    <property type="match status" value="1"/>
</dbReference>
<dbReference type="Pfam" id="PF02895">
    <property type="entry name" value="H-kinase_dim"/>
    <property type="match status" value="1"/>
</dbReference>
<evidence type="ECO:0000256" key="9">
    <source>
        <dbReference type="ARBA" id="ARBA00022840"/>
    </source>
</evidence>
<evidence type="ECO:0000256" key="13">
    <source>
        <dbReference type="SAM" id="Coils"/>
    </source>
</evidence>
<dbReference type="AlphaFoldDB" id="A0A829YIV7"/>
<comment type="function">
    <text evidence="11">Involved in the transmission of sensory signals from the chemoreceptors to the flagellar motors. CheA is autophosphorylated; it can transfer its phosphate group to either CheB or CheY.</text>
</comment>
<comment type="caution">
    <text evidence="17">The sequence shown here is derived from an EMBL/GenBank/DDBJ whole genome shotgun (WGS) entry which is preliminary data.</text>
</comment>